<keyword evidence="5" id="KW-0809">Transit peptide</keyword>
<comment type="caution">
    <text evidence="11">The sequence shown here is derived from an EMBL/GenBank/DDBJ whole genome shotgun (WGS) entry which is preliminary data.</text>
</comment>
<dbReference type="Pfam" id="PF00300">
    <property type="entry name" value="His_Phos_1"/>
    <property type="match status" value="2"/>
</dbReference>
<evidence type="ECO:0000256" key="10">
    <source>
        <dbReference type="PIRSR" id="PIRSR613078-2"/>
    </source>
</evidence>
<dbReference type="PANTHER" id="PTHR48100">
    <property type="entry name" value="BROAD-SPECIFICITY PHOSPHATASE YOR283W-RELATED"/>
    <property type="match status" value="1"/>
</dbReference>
<evidence type="ECO:0000256" key="7">
    <source>
        <dbReference type="ARBA" id="ARBA00052441"/>
    </source>
</evidence>
<evidence type="ECO:0000256" key="8">
    <source>
        <dbReference type="ARBA" id="ARBA00066640"/>
    </source>
</evidence>
<keyword evidence="2" id="KW-0150">Chloroplast</keyword>
<keyword evidence="4" id="KW-0378">Hydrolase</keyword>
<dbReference type="GO" id="GO:0047538">
    <property type="term" value="F:2-carboxy-D-arabinitol-1-phosphatase activity"/>
    <property type="evidence" value="ECO:0007669"/>
    <property type="project" value="UniProtKB-EC"/>
</dbReference>
<dbReference type="Gene3D" id="3.40.50.1240">
    <property type="entry name" value="Phosphoglycerate mutase-like"/>
    <property type="match status" value="2"/>
</dbReference>
<evidence type="ECO:0000256" key="4">
    <source>
        <dbReference type="ARBA" id="ARBA00022801"/>
    </source>
</evidence>
<accession>A0AAN7LF45</accession>
<evidence type="ECO:0000256" key="9">
    <source>
        <dbReference type="PIRSR" id="PIRSR613078-1"/>
    </source>
</evidence>
<gene>
    <name evidence="11" type="ORF">SAY87_016266</name>
</gene>
<sequence>MLSFAVLHYPLLLPLHRHRSSHLFTVRSSSAPDLVERSAEAIEDRRPVVQPYGLAPLPAIKAAKRVVLVRHGQSSWNAEGRIQGSSDFAVLTEKGEVQAETSRQMLVDDSFDVCFSSPLKRSKRTAEIIWGVREEEIITDFDLREIDLYSFQGLLKHEGKEKFGGAYRQWQVDAANFNIDGHYPVRELWARAKSCWARILAHESRSVLVVAHNAVNQALVATAIGLGTEYFRILLQSNCGVSVLDFIPQEEVGSPFICLNRLNQTPGSPVSSGTSAGRKSNKRIVLVCHGVTQANSDTGFPISGDRPMNMLGIIQSQKTAELLLDLKVSSIICSPNSACTETASVISRVQEAADCLGADCVPRYVDMKELQELSVGDILCESKKDTSESPNFQPLWLNKFEDGAIVELWTQSGKAWRSLLEELADESDQEKVIVVVGDPVVLIALMGHCLKLTKEWIGSFHLDAGSISVIDFPDGPIGRGVIRCINYTSHLGRWSIPITRSTADEEDF</sequence>
<evidence type="ECO:0000256" key="1">
    <source>
        <dbReference type="ARBA" id="ARBA00004470"/>
    </source>
</evidence>
<dbReference type="Proteomes" id="UP001345219">
    <property type="component" value="Chromosome 13"/>
</dbReference>
<dbReference type="PANTHER" id="PTHR48100:SF10">
    <property type="entry name" value="2-CARBOXY-D-ARABINITOL-1-PHOSPHATASE-RELATED"/>
    <property type="match status" value="1"/>
</dbReference>
<keyword evidence="12" id="KW-1185">Reference proteome</keyword>
<name>A0AAN7LF45_9MYRT</name>
<evidence type="ECO:0000256" key="2">
    <source>
        <dbReference type="ARBA" id="ARBA00022528"/>
    </source>
</evidence>
<dbReference type="InterPro" id="IPR013078">
    <property type="entry name" value="His_Pase_superF_clade-1"/>
</dbReference>
<dbReference type="InterPro" id="IPR050275">
    <property type="entry name" value="PGM_Phosphatase"/>
</dbReference>
<evidence type="ECO:0000313" key="11">
    <source>
        <dbReference type="EMBL" id="KAK4780160.1"/>
    </source>
</evidence>
<dbReference type="FunFam" id="3.40.50.1240:FF:000028">
    <property type="entry name" value="Putative 2-carboxy-D-arabinitol-1-phosphatase"/>
    <property type="match status" value="1"/>
</dbReference>
<dbReference type="FunFam" id="3.40.50.1240:FF:000018">
    <property type="entry name" value="Phosphoglycerate mutase"/>
    <property type="match status" value="1"/>
</dbReference>
<comment type="similarity">
    <text evidence="6">Belongs to the phosphoglycerate mutase family.</text>
</comment>
<reference evidence="11 12" key="1">
    <citation type="journal article" date="2023" name="Hortic Res">
        <title>Pangenome of water caltrop reveals structural variations and asymmetric subgenome divergence after allopolyploidization.</title>
        <authorList>
            <person name="Zhang X."/>
            <person name="Chen Y."/>
            <person name="Wang L."/>
            <person name="Yuan Y."/>
            <person name="Fang M."/>
            <person name="Shi L."/>
            <person name="Lu R."/>
            <person name="Comes H.P."/>
            <person name="Ma Y."/>
            <person name="Chen Y."/>
            <person name="Huang G."/>
            <person name="Zhou Y."/>
            <person name="Zheng Z."/>
            <person name="Qiu Y."/>
        </authorList>
    </citation>
    <scope>NUCLEOTIDE SEQUENCE [LARGE SCALE GENOMIC DNA]</scope>
    <source>
        <tissue evidence="11">Roots</tissue>
    </source>
</reference>
<evidence type="ECO:0000256" key="6">
    <source>
        <dbReference type="ARBA" id="ARBA00038362"/>
    </source>
</evidence>
<feature type="binding site" evidence="10">
    <location>
        <begin position="70"/>
        <end position="77"/>
    </location>
    <ligand>
        <name>substrate</name>
    </ligand>
</feature>
<feature type="active site" description="Proton donor/acceptor" evidence="9">
    <location>
        <position position="145"/>
    </location>
</feature>
<dbReference type="PROSITE" id="PS00175">
    <property type="entry name" value="PG_MUTASE"/>
    <property type="match status" value="1"/>
</dbReference>
<dbReference type="AlphaFoldDB" id="A0AAN7LF45"/>
<keyword evidence="3" id="KW-0934">Plastid</keyword>
<evidence type="ECO:0000256" key="3">
    <source>
        <dbReference type="ARBA" id="ARBA00022640"/>
    </source>
</evidence>
<protein>
    <recommendedName>
        <fullName evidence="8">2-carboxy-D-arabinitol-1-phosphatase</fullName>
        <ecNumber evidence="8">3.1.3.63</ecNumber>
    </recommendedName>
</protein>
<dbReference type="SUPFAM" id="SSF53254">
    <property type="entry name" value="Phosphoglycerate mutase-like"/>
    <property type="match status" value="2"/>
</dbReference>
<dbReference type="EMBL" id="JAXIOK010000001">
    <property type="protein sequence ID" value="KAK4780160.1"/>
    <property type="molecule type" value="Genomic_DNA"/>
</dbReference>
<dbReference type="GO" id="GO:0009570">
    <property type="term" value="C:chloroplast stroma"/>
    <property type="evidence" value="ECO:0007669"/>
    <property type="project" value="UniProtKB-SubCell"/>
</dbReference>
<feature type="active site" description="Tele-phosphohistidine intermediate" evidence="9">
    <location>
        <position position="71"/>
    </location>
</feature>
<organism evidence="11 12">
    <name type="scientific">Trapa incisa</name>
    <dbReference type="NCBI Taxonomy" id="236973"/>
    <lineage>
        <taxon>Eukaryota</taxon>
        <taxon>Viridiplantae</taxon>
        <taxon>Streptophyta</taxon>
        <taxon>Embryophyta</taxon>
        <taxon>Tracheophyta</taxon>
        <taxon>Spermatophyta</taxon>
        <taxon>Magnoliopsida</taxon>
        <taxon>eudicotyledons</taxon>
        <taxon>Gunneridae</taxon>
        <taxon>Pentapetalae</taxon>
        <taxon>rosids</taxon>
        <taxon>malvids</taxon>
        <taxon>Myrtales</taxon>
        <taxon>Lythraceae</taxon>
        <taxon>Trapa</taxon>
    </lineage>
</organism>
<dbReference type="SMART" id="SM00855">
    <property type="entry name" value="PGAM"/>
    <property type="match status" value="2"/>
</dbReference>
<comment type="catalytic activity">
    <reaction evidence="7">
        <text>2-carboxy-D-arabinitol 1-phosphate + H2O = 2-carboxy-D-arabinitol + phosphate</text>
        <dbReference type="Rhea" id="RHEA:17837"/>
        <dbReference type="ChEBI" id="CHEBI:15377"/>
        <dbReference type="ChEBI" id="CHEBI:43474"/>
        <dbReference type="ChEBI" id="CHEBI:58008"/>
        <dbReference type="ChEBI" id="CHEBI:58185"/>
        <dbReference type="EC" id="3.1.3.63"/>
    </reaction>
</comment>
<dbReference type="InterPro" id="IPR029033">
    <property type="entry name" value="His_PPase_superfam"/>
</dbReference>
<proteinExistence type="inferred from homology"/>
<evidence type="ECO:0000313" key="12">
    <source>
        <dbReference type="Proteomes" id="UP001345219"/>
    </source>
</evidence>
<feature type="binding site" evidence="10">
    <location>
        <position position="121"/>
    </location>
    <ligand>
        <name>substrate</name>
    </ligand>
</feature>
<dbReference type="EC" id="3.1.3.63" evidence="8"/>
<feature type="binding site" evidence="10">
    <location>
        <position position="156"/>
    </location>
    <ligand>
        <name>substrate</name>
    </ligand>
</feature>
<dbReference type="CDD" id="cd07067">
    <property type="entry name" value="HP_PGM_like"/>
    <property type="match status" value="1"/>
</dbReference>
<comment type="subcellular location">
    <subcellularLocation>
        <location evidence="1">Plastid</location>
        <location evidence="1">Chloroplast stroma</location>
    </subcellularLocation>
</comment>
<evidence type="ECO:0000256" key="5">
    <source>
        <dbReference type="ARBA" id="ARBA00022946"/>
    </source>
</evidence>
<dbReference type="InterPro" id="IPR001345">
    <property type="entry name" value="PG/BPGM_mutase_AS"/>
</dbReference>